<dbReference type="AlphaFoldDB" id="A0A1I6LXF1"/>
<sequence length="105" mass="11007">MGTHSDTPTDEPRNSRSNTTTYTRAPDELPSESVVRAVAAVTGTEPMALDPLYGSIDPDALDAVVESAPTTGEEGLTSSVRFRYQGTTVTIHGDGRTIVSPVAAD</sequence>
<dbReference type="Pfam" id="PF18545">
    <property type="entry name" value="HalOD1"/>
    <property type="match status" value="1"/>
</dbReference>
<protein>
    <recommendedName>
        <fullName evidence="2">Halobacterial output domain-containing protein</fullName>
    </recommendedName>
</protein>
<dbReference type="Proteomes" id="UP000199062">
    <property type="component" value="Unassembled WGS sequence"/>
</dbReference>
<keyword evidence="4" id="KW-1185">Reference proteome</keyword>
<accession>A0A1I6LXF1</accession>
<feature type="domain" description="Halobacterial output" evidence="2">
    <location>
        <begin position="27"/>
        <end position="101"/>
    </location>
</feature>
<feature type="region of interest" description="Disordered" evidence="1">
    <location>
        <begin position="1"/>
        <end position="30"/>
    </location>
</feature>
<gene>
    <name evidence="3" type="ORF">SAMN05216559_3350</name>
</gene>
<evidence type="ECO:0000313" key="4">
    <source>
        <dbReference type="Proteomes" id="UP000199062"/>
    </source>
</evidence>
<feature type="compositionally biased region" description="Low complexity" evidence="1">
    <location>
        <begin position="15"/>
        <end position="24"/>
    </location>
</feature>
<proteinExistence type="predicted"/>
<name>A0A1I6LXF1_9EURY</name>
<reference evidence="3 4" key="1">
    <citation type="submission" date="2016-10" db="EMBL/GenBank/DDBJ databases">
        <authorList>
            <person name="de Groot N.N."/>
        </authorList>
    </citation>
    <scope>NUCLEOTIDE SEQUENCE [LARGE SCALE GENOMIC DNA]</scope>
    <source>
        <strain evidence="3 4">CGMCC 1.10457</strain>
    </source>
</reference>
<organism evidence="3 4">
    <name type="scientific">Halomicrobium zhouii</name>
    <dbReference type="NCBI Taxonomy" id="767519"/>
    <lineage>
        <taxon>Archaea</taxon>
        <taxon>Methanobacteriati</taxon>
        <taxon>Methanobacteriota</taxon>
        <taxon>Stenosarchaea group</taxon>
        <taxon>Halobacteria</taxon>
        <taxon>Halobacteriales</taxon>
        <taxon>Haloarculaceae</taxon>
        <taxon>Halomicrobium</taxon>
    </lineage>
</organism>
<dbReference type="EMBL" id="FOZK01000003">
    <property type="protein sequence ID" value="SFS08090.1"/>
    <property type="molecule type" value="Genomic_DNA"/>
</dbReference>
<dbReference type="InterPro" id="IPR040624">
    <property type="entry name" value="HalOD1"/>
</dbReference>
<dbReference type="RefSeq" id="WP_177227571.1">
    <property type="nucleotide sequence ID" value="NZ_FOZK01000003.1"/>
</dbReference>
<evidence type="ECO:0000259" key="2">
    <source>
        <dbReference type="Pfam" id="PF18545"/>
    </source>
</evidence>
<evidence type="ECO:0000313" key="3">
    <source>
        <dbReference type="EMBL" id="SFS08090.1"/>
    </source>
</evidence>
<evidence type="ECO:0000256" key="1">
    <source>
        <dbReference type="SAM" id="MobiDB-lite"/>
    </source>
</evidence>
<dbReference type="OrthoDB" id="205616at2157"/>